<keyword evidence="2" id="KW-0812">Transmembrane</keyword>
<keyword evidence="2" id="KW-1133">Transmembrane helix</keyword>
<evidence type="ECO:0000256" key="1">
    <source>
        <dbReference type="SAM" id="MobiDB-lite"/>
    </source>
</evidence>
<feature type="transmembrane region" description="Helical" evidence="2">
    <location>
        <begin position="100"/>
        <end position="127"/>
    </location>
</feature>
<feature type="compositionally biased region" description="Polar residues" evidence="1">
    <location>
        <begin position="57"/>
        <end position="67"/>
    </location>
</feature>
<evidence type="ECO:0000256" key="2">
    <source>
        <dbReference type="SAM" id="Phobius"/>
    </source>
</evidence>
<name>A0AAI8Z582_9PEZI</name>
<proteinExistence type="predicted"/>
<protein>
    <submittedName>
        <fullName evidence="3">Uncharacterized protein</fullName>
    </submittedName>
</protein>
<comment type="caution">
    <text evidence="3">The sequence shown here is derived from an EMBL/GenBank/DDBJ whole genome shotgun (WGS) entry which is preliminary data.</text>
</comment>
<dbReference type="Proteomes" id="UP001296104">
    <property type="component" value="Unassembled WGS sequence"/>
</dbReference>
<organism evidence="3 4">
    <name type="scientific">Lecanosticta acicola</name>
    <dbReference type="NCBI Taxonomy" id="111012"/>
    <lineage>
        <taxon>Eukaryota</taxon>
        <taxon>Fungi</taxon>
        <taxon>Dikarya</taxon>
        <taxon>Ascomycota</taxon>
        <taxon>Pezizomycotina</taxon>
        <taxon>Dothideomycetes</taxon>
        <taxon>Dothideomycetidae</taxon>
        <taxon>Mycosphaerellales</taxon>
        <taxon>Mycosphaerellaceae</taxon>
        <taxon>Lecanosticta</taxon>
    </lineage>
</organism>
<feature type="compositionally biased region" description="Low complexity" evidence="1">
    <location>
        <begin position="42"/>
        <end position="56"/>
    </location>
</feature>
<gene>
    <name evidence="3" type="ORF">LECACI_7A007847</name>
</gene>
<reference evidence="3" key="1">
    <citation type="submission" date="2023-11" db="EMBL/GenBank/DDBJ databases">
        <authorList>
            <person name="Alioto T."/>
            <person name="Alioto T."/>
            <person name="Gomez Garrido J."/>
        </authorList>
    </citation>
    <scope>NUCLEOTIDE SEQUENCE</scope>
</reference>
<keyword evidence="2" id="KW-0472">Membrane</keyword>
<accession>A0AAI8Z582</accession>
<evidence type="ECO:0000313" key="4">
    <source>
        <dbReference type="Proteomes" id="UP001296104"/>
    </source>
</evidence>
<feature type="region of interest" description="Disordered" evidence="1">
    <location>
        <begin position="1"/>
        <end position="79"/>
    </location>
</feature>
<dbReference type="AlphaFoldDB" id="A0AAI8Z582"/>
<evidence type="ECO:0000313" key="3">
    <source>
        <dbReference type="EMBL" id="CAK4032689.1"/>
    </source>
</evidence>
<keyword evidence="4" id="KW-1185">Reference proteome</keyword>
<sequence length="497" mass="55922">MPSLPTDPEDVDPVPHTYRTPSPTNSDDELPYSLTHRRRPGRAPTASGSASSAGQGDSTQRPGTPSFTPREPYRPSRVTRADIQRWKTQRWRLRCRQRQWACLAVILLALSFLVSGLVGGLCATGIICNKTEKGDKHDGLPRMQEEIAIGLATHLEELTDLSLIQADLHTVPLAMYTAASRLDLIHLQVCPWPDDTLGPIEAEIYPFDQISCDALEAMIKGIGSAEKELESFSQVIAAEFETDLGLLSDLKKHVQPVLPPVTDLGTNKATTFTQEQINTIMAISNLINSTLQTRVSTWSKLAVDSQHVQDSIQSLQQQGRRTQVLVQSQYYRLDTFCSGRSRKGNWNEWLTSFLPYFGRATRRKLAYCAATRRQYDKVIHAVDLTTQQIQINDRVFGLVRKIFKQVGYFWTHMDIGRDAAQRERFKTRVREGEVLGHAEAHSIVVWTEQELNYGFRKSKSIAGELVKSKKELQGELRSLGAKMEDFALSIEKDGNTR</sequence>
<dbReference type="EMBL" id="CAVMBE010000068">
    <property type="protein sequence ID" value="CAK4032689.1"/>
    <property type="molecule type" value="Genomic_DNA"/>
</dbReference>